<organism evidence="10 11">
    <name type="scientific">Platanthera guangdongensis</name>
    <dbReference type="NCBI Taxonomy" id="2320717"/>
    <lineage>
        <taxon>Eukaryota</taxon>
        <taxon>Viridiplantae</taxon>
        <taxon>Streptophyta</taxon>
        <taxon>Embryophyta</taxon>
        <taxon>Tracheophyta</taxon>
        <taxon>Spermatophyta</taxon>
        <taxon>Magnoliopsida</taxon>
        <taxon>Liliopsida</taxon>
        <taxon>Asparagales</taxon>
        <taxon>Orchidaceae</taxon>
        <taxon>Orchidoideae</taxon>
        <taxon>Orchideae</taxon>
        <taxon>Orchidinae</taxon>
        <taxon>Platanthera</taxon>
    </lineage>
</organism>
<dbReference type="Gene3D" id="1.10.10.1180">
    <property type="entry name" value="MAN1, winged-helix domain"/>
    <property type="match status" value="1"/>
</dbReference>
<dbReference type="PANTHER" id="PTHR47808">
    <property type="entry name" value="INNER NUCLEAR MEMBRANE PROTEIN HEH2-RELATED"/>
    <property type="match status" value="1"/>
</dbReference>
<evidence type="ECO:0000256" key="6">
    <source>
        <dbReference type="ARBA" id="ARBA00023242"/>
    </source>
</evidence>
<keyword evidence="5 8" id="KW-0472">Membrane</keyword>
<comment type="subcellular location">
    <subcellularLocation>
        <location evidence="1">Nucleus inner membrane</location>
    </subcellularLocation>
</comment>
<evidence type="ECO:0000256" key="3">
    <source>
        <dbReference type="ARBA" id="ARBA00022692"/>
    </source>
</evidence>
<evidence type="ECO:0000256" key="5">
    <source>
        <dbReference type="ARBA" id="ARBA00023136"/>
    </source>
</evidence>
<dbReference type="Proteomes" id="UP001412067">
    <property type="component" value="Unassembled WGS sequence"/>
</dbReference>
<evidence type="ECO:0000259" key="9">
    <source>
        <dbReference type="Pfam" id="PF09402"/>
    </source>
</evidence>
<dbReference type="Pfam" id="PF09402">
    <property type="entry name" value="MSC"/>
    <property type="match status" value="1"/>
</dbReference>
<accession>A0ABR2LV80</accession>
<feature type="transmembrane region" description="Helical" evidence="8">
    <location>
        <begin position="229"/>
        <end position="248"/>
    </location>
</feature>
<dbReference type="InterPro" id="IPR041885">
    <property type="entry name" value="MAN1_winged_helix_dom"/>
</dbReference>
<feature type="transmembrane region" description="Helical" evidence="8">
    <location>
        <begin position="42"/>
        <end position="62"/>
    </location>
</feature>
<evidence type="ECO:0000256" key="2">
    <source>
        <dbReference type="ARBA" id="ARBA00022553"/>
    </source>
</evidence>
<protein>
    <recommendedName>
        <fullName evidence="9">Man1/Src1-like C-terminal domain-containing protein</fullName>
    </recommendedName>
</protein>
<gene>
    <name evidence="10" type="ORF">KSP40_PGU010880</name>
</gene>
<evidence type="ECO:0000256" key="7">
    <source>
        <dbReference type="SAM" id="MobiDB-lite"/>
    </source>
</evidence>
<reference evidence="10 11" key="1">
    <citation type="journal article" date="2022" name="Nat. Plants">
        <title>Genomes of leafy and leafless Platanthera orchids illuminate the evolution of mycoheterotrophy.</title>
        <authorList>
            <person name="Li M.H."/>
            <person name="Liu K.W."/>
            <person name="Li Z."/>
            <person name="Lu H.C."/>
            <person name="Ye Q.L."/>
            <person name="Zhang D."/>
            <person name="Wang J.Y."/>
            <person name="Li Y.F."/>
            <person name="Zhong Z.M."/>
            <person name="Liu X."/>
            <person name="Yu X."/>
            <person name="Liu D.K."/>
            <person name="Tu X.D."/>
            <person name="Liu B."/>
            <person name="Hao Y."/>
            <person name="Liao X.Y."/>
            <person name="Jiang Y.T."/>
            <person name="Sun W.H."/>
            <person name="Chen J."/>
            <person name="Chen Y.Q."/>
            <person name="Ai Y."/>
            <person name="Zhai J.W."/>
            <person name="Wu S.S."/>
            <person name="Zhou Z."/>
            <person name="Hsiao Y.Y."/>
            <person name="Wu W.L."/>
            <person name="Chen Y.Y."/>
            <person name="Lin Y.F."/>
            <person name="Hsu J.L."/>
            <person name="Li C.Y."/>
            <person name="Wang Z.W."/>
            <person name="Zhao X."/>
            <person name="Zhong W.Y."/>
            <person name="Ma X.K."/>
            <person name="Ma L."/>
            <person name="Huang J."/>
            <person name="Chen G.Z."/>
            <person name="Huang M.Z."/>
            <person name="Huang L."/>
            <person name="Peng D.H."/>
            <person name="Luo Y.B."/>
            <person name="Zou S.Q."/>
            <person name="Chen S.P."/>
            <person name="Lan S."/>
            <person name="Tsai W.C."/>
            <person name="Van de Peer Y."/>
            <person name="Liu Z.J."/>
        </authorList>
    </citation>
    <scope>NUCLEOTIDE SEQUENCE [LARGE SCALE GENOMIC DNA]</scope>
    <source>
        <strain evidence="10">Lor288</strain>
    </source>
</reference>
<evidence type="ECO:0000256" key="4">
    <source>
        <dbReference type="ARBA" id="ARBA00022989"/>
    </source>
</evidence>
<keyword evidence="2" id="KW-0597">Phosphoprotein</keyword>
<keyword evidence="11" id="KW-1185">Reference proteome</keyword>
<name>A0ABR2LV80_9ASPA</name>
<evidence type="ECO:0000256" key="1">
    <source>
        <dbReference type="ARBA" id="ARBA00004540"/>
    </source>
</evidence>
<evidence type="ECO:0000256" key="8">
    <source>
        <dbReference type="SAM" id="Phobius"/>
    </source>
</evidence>
<evidence type="ECO:0000313" key="11">
    <source>
        <dbReference type="Proteomes" id="UP001412067"/>
    </source>
</evidence>
<dbReference type="EMBL" id="JBBWWR010000015">
    <property type="protein sequence ID" value="KAK8950455.1"/>
    <property type="molecule type" value="Genomic_DNA"/>
</dbReference>
<dbReference type="PANTHER" id="PTHR47808:SF2">
    <property type="entry name" value="LEM DOMAIN-CONTAINING PROTEIN 2"/>
    <property type="match status" value="1"/>
</dbReference>
<dbReference type="InterPro" id="IPR044780">
    <property type="entry name" value="Heh2/Src1"/>
</dbReference>
<feature type="domain" description="Man1/Src1-like C-terminal" evidence="9">
    <location>
        <begin position="85"/>
        <end position="337"/>
    </location>
</feature>
<dbReference type="InterPro" id="IPR018996">
    <property type="entry name" value="Man1/Src1-like_C"/>
</dbReference>
<proteinExistence type="predicted"/>
<keyword evidence="6" id="KW-0539">Nucleus</keyword>
<keyword evidence="3 8" id="KW-0812">Transmembrane</keyword>
<comment type="caution">
    <text evidence="10">The sequence shown here is derived from an EMBL/GenBank/DDBJ whole genome shotgun (WGS) entry which is preliminary data.</text>
</comment>
<keyword evidence="4 8" id="KW-1133">Transmembrane helix</keyword>
<feature type="region of interest" description="Disordered" evidence="7">
    <location>
        <begin position="1"/>
        <end position="25"/>
    </location>
</feature>
<evidence type="ECO:0000313" key="10">
    <source>
        <dbReference type="EMBL" id="KAK8950455.1"/>
    </source>
</evidence>
<sequence length="372" mass="42262">MSSSSCSAIKRRGKTKKLGNQSSPLRILGEPSPGLFPSRGEILKLLLVVLIAGFVAVAFNLVSGVLNRRTKSFCDSGDSSPALEICEPCPEKGWCSNGKLKCMLGYETQGRQCVENGKLYRTAKKLAKAVEDDVCGSYAQVLCTRAGKIWFEEGDVMKIMDEHKAREDVRFEDDTFILAIHKALETSEVSLETKENSHGSKEYKCPELLAKLHRPLDCCIRQWLYRHSLLVTCGFIIVVCLMRFSWIVHRKQIVSMRAEKLYEEVCEILEDSAINARTKNDGDPWLVSSWVRDHLLLPRERKDSTLWMKVEELIQEDSRIYKYPKLVKGESKIVLEWQADDALSARRKAKKIVKNTCNLSSHTEKHYSNKEG</sequence>